<sequence>MVTTLKKDDVRCMVCQQSRCDIRIVPCGCLLHTTCIPMDILLSPAQQKICPSCCTSIVKQIEVLPLPIAILEETSKLRAQDTEVLCSDTAASLVANAASNSTTVDPSGSGNKRSLSKPSVCYRTGRWNAEESAYTNMLIKCFEMSILPLPHGMKLNDFLCDLLSCRTSRLTKKLKHAKLGSRTYRGGMTMDKNVSNISNVIIHGGGIQRAQTLFLKTITPEWVRMELQFNISRMWRTHLANFCIQIGYLHLDTKNWFASLVEAESISSSSDDSNIQEKRKRMRLALCADANVAISNVKYGNEDVASRGNVKVEDVSQSEQDDNGVFVGGFPVKRFSGMNLKAMTEEESTDPQVNRDKERADSFASFSGSVQSKERHLSFSLEPFQVGDAAAMKHSASFGSIAELFEDTGRRESISDNAEVSTAIDDAIDSLFESSKPEYKGKFLESMSKFLSNNDAPFQHVDLWVPMDVGGSASVTATSSTKVNGIIYGGQQETTIRLSHAGFITTRSSKTPHMNAHRLNEFGLYSQNFSFSPGHGLPGRVYNSRRPHWQSGLSSLGVEQFARVGGASIYGVNTAFGLPIMTPVGLMVAVLYSTENFERDAVWEQKCIEFCKTLQPEPRWKLVIDVGLKNDNPRRERRVQVETVNYAESEKPRSVSVATSSRDSSATFVSPKLEACSDESCVVLCRLFLRQRLLAKTKNHPTYGMSNLWHFSLGSTCLLILNPLPYLYRTWQWVTQTSQVTLCHSDCFFYATPPVATLSRSA</sequence>
<keyword evidence="1" id="KW-0479">Metal-binding</keyword>
<name>A0AAD8YA11_9STRA</name>
<accession>A0AAD8YA11</accession>
<keyword evidence="4" id="KW-1185">Reference proteome</keyword>
<evidence type="ECO:0000313" key="4">
    <source>
        <dbReference type="Proteomes" id="UP001224775"/>
    </source>
</evidence>
<gene>
    <name evidence="3" type="ORF">QTG54_007536</name>
</gene>
<comment type="caution">
    <text evidence="3">The sequence shown here is derived from an EMBL/GenBank/DDBJ whole genome shotgun (WGS) entry which is preliminary data.</text>
</comment>
<protein>
    <recommendedName>
        <fullName evidence="2">RING-type domain-containing protein</fullName>
    </recommendedName>
</protein>
<dbReference type="PANTHER" id="PTHR35213:SF3">
    <property type="entry name" value="MYB-LIKE DOMAIN-CONTAINING PROTEIN"/>
    <property type="match status" value="1"/>
</dbReference>
<dbReference type="Proteomes" id="UP001224775">
    <property type="component" value="Unassembled WGS sequence"/>
</dbReference>
<dbReference type="PROSITE" id="PS50089">
    <property type="entry name" value="ZF_RING_2"/>
    <property type="match status" value="1"/>
</dbReference>
<feature type="domain" description="RING-type" evidence="2">
    <location>
        <begin position="12"/>
        <end position="53"/>
    </location>
</feature>
<keyword evidence="1" id="KW-0862">Zinc</keyword>
<dbReference type="EMBL" id="JATAAI010000012">
    <property type="protein sequence ID" value="KAK1741963.1"/>
    <property type="molecule type" value="Genomic_DNA"/>
</dbReference>
<proteinExistence type="predicted"/>
<organism evidence="3 4">
    <name type="scientific">Skeletonema marinoi</name>
    <dbReference type="NCBI Taxonomy" id="267567"/>
    <lineage>
        <taxon>Eukaryota</taxon>
        <taxon>Sar</taxon>
        <taxon>Stramenopiles</taxon>
        <taxon>Ochrophyta</taxon>
        <taxon>Bacillariophyta</taxon>
        <taxon>Coscinodiscophyceae</taxon>
        <taxon>Thalassiosirophycidae</taxon>
        <taxon>Thalassiosirales</taxon>
        <taxon>Skeletonemataceae</taxon>
        <taxon>Skeletonema</taxon>
        <taxon>Skeletonema marinoi-dohrnii complex</taxon>
    </lineage>
</organism>
<evidence type="ECO:0000256" key="1">
    <source>
        <dbReference type="PROSITE-ProRule" id="PRU00175"/>
    </source>
</evidence>
<dbReference type="InterPro" id="IPR001841">
    <property type="entry name" value="Znf_RING"/>
</dbReference>
<dbReference type="CDD" id="cd16448">
    <property type="entry name" value="RING-H2"/>
    <property type="match status" value="1"/>
</dbReference>
<dbReference type="PANTHER" id="PTHR35213">
    <property type="entry name" value="RING-TYPE DOMAIN-CONTAINING PROTEIN-RELATED"/>
    <property type="match status" value="1"/>
</dbReference>
<evidence type="ECO:0000259" key="2">
    <source>
        <dbReference type="PROSITE" id="PS50089"/>
    </source>
</evidence>
<keyword evidence="1" id="KW-0863">Zinc-finger</keyword>
<reference evidence="3" key="1">
    <citation type="submission" date="2023-06" db="EMBL/GenBank/DDBJ databases">
        <title>Survivors Of The Sea: Transcriptome response of Skeletonema marinoi to long-term dormancy.</title>
        <authorList>
            <person name="Pinder M.I.M."/>
            <person name="Kourtchenko O."/>
            <person name="Robertson E.K."/>
            <person name="Larsson T."/>
            <person name="Maumus F."/>
            <person name="Osuna-Cruz C.M."/>
            <person name="Vancaester E."/>
            <person name="Stenow R."/>
            <person name="Vandepoele K."/>
            <person name="Ploug H."/>
            <person name="Bruchert V."/>
            <person name="Godhe A."/>
            <person name="Topel M."/>
        </authorList>
    </citation>
    <scope>NUCLEOTIDE SEQUENCE</scope>
    <source>
        <strain evidence="3">R05AC</strain>
    </source>
</reference>
<evidence type="ECO:0000313" key="3">
    <source>
        <dbReference type="EMBL" id="KAK1741963.1"/>
    </source>
</evidence>
<dbReference type="GO" id="GO:0008270">
    <property type="term" value="F:zinc ion binding"/>
    <property type="evidence" value="ECO:0007669"/>
    <property type="project" value="UniProtKB-KW"/>
</dbReference>
<dbReference type="AlphaFoldDB" id="A0AAD8YA11"/>